<dbReference type="InterPro" id="IPR001516">
    <property type="entry name" value="Proton_antipo_N"/>
</dbReference>
<feature type="transmembrane region" description="Helical" evidence="6">
    <location>
        <begin position="341"/>
        <end position="358"/>
    </location>
</feature>
<feature type="transmembrane region" description="Helical" evidence="6">
    <location>
        <begin position="29"/>
        <end position="54"/>
    </location>
</feature>
<dbReference type="AlphaFoldDB" id="A0A4P8KZF4"/>
<dbReference type="InterPro" id="IPR003945">
    <property type="entry name" value="NU5C-like"/>
</dbReference>
<keyword evidence="2 5" id="KW-0812">Transmembrane</keyword>
<feature type="transmembrane region" description="Helical" evidence="6">
    <location>
        <begin position="413"/>
        <end position="439"/>
    </location>
</feature>
<keyword evidence="3 6" id="KW-1133">Transmembrane helix</keyword>
<name>A0A4P8KZF4_9BACT</name>
<dbReference type="NCBIfam" id="NF005141">
    <property type="entry name" value="PRK06590.1"/>
    <property type="match status" value="1"/>
</dbReference>
<dbReference type="InterPro" id="IPR001750">
    <property type="entry name" value="ND/Mrp_TM"/>
</dbReference>
<feature type="transmembrane region" description="Helical" evidence="6">
    <location>
        <begin position="86"/>
        <end position="106"/>
    </location>
</feature>
<keyword evidence="10" id="KW-1185">Reference proteome</keyword>
<feature type="transmembrane region" description="Helical" evidence="6">
    <location>
        <begin position="460"/>
        <end position="478"/>
    </location>
</feature>
<accession>A0A4P8KZF4</accession>
<feature type="transmembrane region" description="Helical" evidence="6">
    <location>
        <begin position="622"/>
        <end position="639"/>
    </location>
</feature>
<feature type="transmembrane region" description="Helical" evidence="6">
    <location>
        <begin position="378"/>
        <end position="398"/>
    </location>
</feature>
<gene>
    <name evidence="9" type="primary">nuoL</name>
    <name evidence="9" type="ORF">FDQ92_01110</name>
</gene>
<dbReference type="GO" id="GO:0012505">
    <property type="term" value="C:endomembrane system"/>
    <property type="evidence" value="ECO:0007669"/>
    <property type="project" value="UniProtKB-SubCell"/>
</dbReference>
<dbReference type="Gene3D" id="1.20.5.2700">
    <property type="match status" value="1"/>
</dbReference>
<feature type="transmembrane region" description="Helical" evidence="6">
    <location>
        <begin position="181"/>
        <end position="203"/>
    </location>
</feature>
<evidence type="ECO:0000256" key="4">
    <source>
        <dbReference type="ARBA" id="ARBA00023136"/>
    </source>
</evidence>
<dbReference type="PANTHER" id="PTHR42829:SF2">
    <property type="entry name" value="NADH-UBIQUINONE OXIDOREDUCTASE CHAIN 5"/>
    <property type="match status" value="1"/>
</dbReference>
<feature type="domain" description="NADH:quinone oxidoreductase/Mrp antiporter transmembrane" evidence="7">
    <location>
        <begin position="135"/>
        <end position="425"/>
    </location>
</feature>
<feature type="transmembrane region" description="Helical" evidence="6">
    <location>
        <begin position="215"/>
        <end position="241"/>
    </location>
</feature>
<dbReference type="PANTHER" id="PTHR42829">
    <property type="entry name" value="NADH-UBIQUINONE OXIDOREDUCTASE CHAIN 5"/>
    <property type="match status" value="1"/>
</dbReference>
<feature type="transmembrane region" description="Helical" evidence="6">
    <location>
        <begin position="118"/>
        <end position="136"/>
    </location>
</feature>
<dbReference type="InterPro" id="IPR018393">
    <property type="entry name" value="NADHpl_OxRdtase_5_subgr"/>
</dbReference>
<feature type="transmembrane region" description="Helical" evidence="6">
    <location>
        <begin position="6"/>
        <end position="22"/>
    </location>
</feature>
<dbReference type="PRINTS" id="PR01434">
    <property type="entry name" value="NADHDHGNASE5"/>
</dbReference>
<evidence type="ECO:0000256" key="2">
    <source>
        <dbReference type="ARBA" id="ARBA00022692"/>
    </source>
</evidence>
<dbReference type="GO" id="GO:0015990">
    <property type="term" value="P:electron transport coupled proton transport"/>
    <property type="evidence" value="ECO:0007669"/>
    <property type="project" value="TreeGrafter"/>
</dbReference>
<dbReference type="GO" id="GO:0048038">
    <property type="term" value="F:quinone binding"/>
    <property type="evidence" value="ECO:0007669"/>
    <property type="project" value="UniProtKB-KW"/>
</dbReference>
<organism evidence="9 10">
    <name type="scientific">Desulfoglaeba alkanexedens ALDC</name>
    <dbReference type="NCBI Taxonomy" id="980445"/>
    <lineage>
        <taxon>Bacteria</taxon>
        <taxon>Pseudomonadati</taxon>
        <taxon>Thermodesulfobacteriota</taxon>
        <taxon>Syntrophobacteria</taxon>
        <taxon>Syntrophobacterales</taxon>
        <taxon>Syntrophobacteraceae</taxon>
        <taxon>Desulfoglaeba</taxon>
    </lineage>
</organism>
<evidence type="ECO:0000313" key="10">
    <source>
        <dbReference type="Proteomes" id="UP000298602"/>
    </source>
</evidence>
<feature type="transmembrane region" description="Helical" evidence="6">
    <location>
        <begin position="282"/>
        <end position="302"/>
    </location>
</feature>
<dbReference type="NCBIfam" id="TIGR01974">
    <property type="entry name" value="NDH_I_L"/>
    <property type="match status" value="1"/>
</dbReference>
<feature type="transmembrane region" description="Helical" evidence="6">
    <location>
        <begin position="253"/>
        <end position="276"/>
    </location>
</feature>
<feature type="transmembrane region" description="Helical" evidence="6">
    <location>
        <begin position="142"/>
        <end position="160"/>
    </location>
</feature>
<evidence type="ECO:0000313" key="9">
    <source>
        <dbReference type="EMBL" id="QCQ20919.1"/>
    </source>
</evidence>
<evidence type="ECO:0000259" key="8">
    <source>
        <dbReference type="Pfam" id="PF00662"/>
    </source>
</evidence>
<evidence type="ECO:0000256" key="6">
    <source>
        <dbReference type="SAM" id="Phobius"/>
    </source>
</evidence>
<sequence>MEMVGLIPALPFAGFLINGLLGKRLSRKTIGFVACSAMGLALAVAAVLFVKILWEPPHARFFDVTYYTWIRAGDFHVSASLLVDPLSLVMALVVTGVGFLIHVYSVGYMHDDPGYARYFAYLNLFAAAMLLLVLANNLLVMFVGWEGVGLCSYLLIGFWYEKQSASDAGKKAFIVNRIGDFGFLLGIFLTFWVFGTLDFGGIFEAAPRMFRSGDTLPVAVTLLLFVGAVGKSAQIPLYVWLPDAMEGPTPVSALIHAATMVTAGVYMVARCSVLYALAPFSLGLVAVIGCLTAVFAATIGLVQNDIKRVLAYSTVSQLGYMFLGCGVGAFTAGIFHLMTHAFFKALLFLGAGSVIHALHGEQDIRKMGGLRKSLPVTFWTFLAGAMAISGVFPFSGFFSKDEILFETLVGGHALLYAFALGGAIMTAFYMFRLTFLTFFGEKRLSEDAAAHVHESPPSMALPLMVLAVLALGGGWVQLPFVEGGRRFGEFLQPVFQPAMALLHGEHGAVHGSHWLEGALMGLSLAVALTGIAAAWWFYLRRPELPGMLAERYARVYRLLFNKYYVDEIYHSTVVLPLRSLAEALHRWVDGTVIEGLVNGVGRGALQLSQVLRSVQTGYVQHYALSVLIGACFFFVYALYR</sequence>
<keyword evidence="4 6" id="KW-0472">Membrane</keyword>
<dbReference type="Proteomes" id="UP000298602">
    <property type="component" value="Chromosome"/>
</dbReference>
<feature type="transmembrane region" description="Helical" evidence="6">
    <location>
        <begin position="309"/>
        <end position="335"/>
    </location>
</feature>
<protein>
    <submittedName>
        <fullName evidence="9">NADH-quinone oxidoreductase subunit L</fullName>
    </submittedName>
</protein>
<evidence type="ECO:0000256" key="3">
    <source>
        <dbReference type="ARBA" id="ARBA00022989"/>
    </source>
</evidence>
<dbReference type="EMBL" id="CP040098">
    <property type="protein sequence ID" value="QCQ20919.1"/>
    <property type="molecule type" value="Genomic_DNA"/>
</dbReference>
<reference evidence="9 10" key="2">
    <citation type="submission" date="2019-05" db="EMBL/GenBank/DDBJ databases">
        <authorList>
            <person name="Suflita J.M."/>
            <person name="Marks C.R."/>
        </authorList>
    </citation>
    <scope>NUCLEOTIDE SEQUENCE [LARGE SCALE GENOMIC DNA]</scope>
    <source>
        <strain evidence="9 10">ALDC</strain>
    </source>
</reference>
<dbReference type="OrthoDB" id="9805769at2"/>
<dbReference type="RefSeq" id="WP_137422889.1">
    <property type="nucleotide sequence ID" value="NZ_CP040098.1"/>
</dbReference>
<dbReference type="GO" id="GO:0042773">
    <property type="term" value="P:ATP synthesis coupled electron transport"/>
    <property type="evidence" value="ECO:0007669"/>
    <property type="project" value="InterPro"/>
</dbReference>
<dbReference type="GO" id="GO:0003954">
    <property type="term" value="F:NADH dehydrogenase activity"/>
    <property type="evidence" value="ECO:0007669"/>
    <property type="project" value="TreeGrafter"/>
</dbReference>
<feature type="transmembrane region" description="Helical" evidence="6">
    <location>
        <begin position="518"/>
        <end position="538"/>
    </location>
</feature>
<evidence type="ECO:0000256" key="5">
    <source>
        <dbReference type="RuleBase" id="RU000320"/>
    </source>
</evidence>
<evidence type="ECO:0000256" key="1">
    <source>
        <dbReference type="ARBA" id="ARBA00004127"/>
    </source>
</evidence>
<dbReference type="GO" id="GO:0008137">
    <property type="term" value="F:NADH dehydrogenase (ubiquinone) activity"/>
    <property type="evidence" value="ECO:0007669"/>
    <property type="project" value="InterPro"/>
</dbReference>
<comment type="subcellular location">
    <subcellularLocation>
        <location evidence="1">Endomembrane system</location>
        <topology evidence="1">Multi-pass membrane protein</topology>
    </subcellularLocation>
    <subcellularLocation>
        <location evidence="5">Membrane</location>
        <topology evidence="5">Multi-pass membrane protein</topology>
    </subcellularLocation>
</comment>
<feature type="domain" description="NADH-Ubiquinone oxidoreductase (complex I) chain 5 N-terminal" evidence="8">
    <location>
        <begin position="69"/>
        <end position="119"/>
    </location>
</feature>
<dbReference type="Pfam" id="PF00361">
    <property type="entry name" value="Proton_antipo_M"/>
    <property type="match status" value="1"/>
</dbReference>
<dbReference type="Pfam" id="PF00662">
    <property type="entry name" value="Proton_antipo_N"/>
    <property type="match status" value="1"/>
</dbReference>
<dbReference type="PRINTS" id="PR01435">
    <property type="entry name" value="NPOXDRDTASE5"/>
</dbReference>
<proteinExistence type="predicted"/>
<dbReference type="GO" id="GO:0016020">
    <property type="term" value="C:membrane"/>
    <property type="evidence" value="ECO:0007669"/>
    <property type="project" value="UniProtKB-SubCell"/>
</dbReference>
<reference evidence="9 10" key="1">
    <citation type="submission" date="2019-05" db="EMBL/GenBank/DDBJ databases">
        <title>The Complete Genome Sequence of the n-alkane-degrading Desulfoglaeba alkanexedens ALDC reveals multiple alkylsuccinate synthase gene clusters.</title>
        <authorList>
            <person name="Callaghan A.V."/>
            <person name="Davidova I.A."/>
            <person name="Duncan K.E."/>
            <person name="Morris B."/>
            <person name="McInerney M.J."/>
        </authorList>
    </citation>
    <scope>NUCLEOTIDE SEQUENCE [LARGE SCALE GENOMIC DNA]</scope>
    <source>
        <strain evidence="9 10">ALDC</strain>
    </source>
</reference>
<dbReference type="KEGG" id="dax:FDQ92_01110"/>
<evidence type="ECO:0000259" key="7">
    <source>
        <dbReference type="Pfam" id="PF00361"/>
    </source>
</evidence>